<accession>A0ABY7VYT9</accession>
<keyword evidence="2 4" id="KW-0238">DNA-binding</keyword>
<dbReference type="PROSITE" id="PS50977">
    <property type="entry name" value="HTH_TETR_2"/>
    <property type="match status" value="1"/>
</dbReference>
<dbReference type="PANTHER" id="PTHR47506">
    <property type="entry name" value="TRANSCRIPTIONAL REGULATORY PROTEIN"/>
    <property type="match status" value="1"/>
</dbReference>
<evidence type="ECO:0000259" key="5">
    <source>
        <dbReference type="PROSITE" id="PS50977"/>
    </source>
</evidence>
<dbReference type="PRINTS" id="PR00455">
    <property type="entry name" value="HTHTETR"/>
</dbReference>
<dbReference type="EMBL" id="CP117812">
    <property type="protein sequence ID" value="WDE99272.1"/>
    <property type="molecule type" value="Genomic_DNA"/>
</dbReference>
<feature type="domain" description="HTH tetR-type" evidence="5">
    <location>
        <begin position="6"/>
        <end position="66"/>
    </location>
</feature>
<keyword evidence="1" id="KW-0805">Transcription regulation</keyword>
<dbReference type="SUPFAM" id="SSF48498">
    <property type="entry name" value="Tetracyclin repressor-like, C-terminal domain"/>
    <property type="match status" value="1"/>
</dbReference>
<dbReference type="SUPFAM" id="SSF46689">
    <property type="entry name" value="Homeodomain-like"/>
    <property type="match status" value="1"/>
</dbReference>
<evidence type="ECO:0000256" key="3">
    <source>
        <dbReference type="ARBA" id="ARBA00023163"/>
    </source>
</evidence>
<dbReference type="Pfam" id="PF00440">
    <property type="entry name" value="TetR_N"/>
    <property type="match status" value="1"/>
</dbReference>
<evidence type="ECO:0000256" key="2">
    <source>
        <dbReference type="ARBA" id="ARBA00023125"/>
    </source>
</evidence>
<name>A0ABY7VYT9_9BACT</name>
<reference evidence="6 7" key="1">
    <citation type="submission" date="2023-02" db="EMBL/GenBank/DDBJ databases">
        <title>Genome sequence of Lentisphaera profundi SAORIC-696.</title>
        <authorList>
            <person name="Kim e."/>
            <person name="Cho J.-C."/>
            <person name="Choi A."/>
            <person name="Kang I."/>
        </authorList>
    </citation>
    <scope>NUCLEOTIDE SEQUENCE [LARGE SCALE GENOMIC DNA]</scope>
    <source>
        <strain evidence="6 7">SAORIC-696</strain>
    </source>
</reference>
<evidence type="ECO:0000256" key="1">
    <source>
        <dbReference type="ARBA" id="ARBA00023015"/>
    </source>
</evidence>
<proteinExistence type="predicted"/>
<dbReference type="Pfam" id="PF21993">
    <property type="entry name" value="TetR_C_13_2"/>
    <property type="match status" value="1"/>
</dbReference>
<dbReference type="RefSeq" id="WP_274154132.1">
    <property type="nucleotide sequence ID" value="NZ_CP117812.1"/>
</dbReference>
<dbReference type="Proteomes" id="UP001214250">
    <property type="component" value="Chromosome 2"/>
</dbReference>
<dbReference type="InterPro" id="IPR001647">
    <property type="entry name" value="HTH_TetR"/>
</dbReference>
<gene>
    <name evidence="6" type="ORF">PQO03_15660</name>
</gene>
<evidence type="ECO:0000313" key="6">
    <source>
        <dbReference type="EMBL" id="WDE99272.1"/>
    </source>
</evidence>
<keyword evidence="7" id="KW-1185">Reference proteome</keyword>
<dbReference type="InterPro" id="IPR036271">
    <property type="entry name" value="Tet_transcr_reg_TetR-rel_C_sf"/>
</dbReference>
<dbReference type="InterPro" id="IPR009057">
    <property type="entry name" value="Homeodomain-like_sf"/>
</dbReference>
<sequence length="184" mass="20907">MRKNSKLKYDKILHTTIALFNEQGITISGVDLISARSGVAKMTLYKYFESKNGLIKAYLDFISQQAINKFNEICASRETQECINNFFTLAIEKCKTENNRACPLICSALELGNEHPEFVKIVRDAYENIRHSIDMKLYDFQHPSAESTSKLIITLYQGAVISAYINKSIEPLELAKQQALAFLK</sequence>
<dbReference type="PANTHER" id="PTHR47506:SF3">
    <property type="entry name" value="HTH-TYPE TRANSCRIPTIONAL REGULATOR LMRA"/>
    <property type="match status" value="1"/>
</dbReference>
<feature type="DNA-binding region" description="H-T-H motif" evidence="4">
    <location>
        <begin position="29"/>
        <end position="48"/>
    </location>
</feature>
<evidence type="ECO:0000313" key="7">
    <source>
        <dbReference type="Proteomes" id="UP001214250"/>
    </source>
</evidence>
<dbReference type="InterPro" id="IPR054156">
    <property type="entry name" value="YxaF_TetR_C"/>
</dbReference>
<keyword evidence="3" id="KW-0804">Transcription</keyword>
<protein>
    <submittedName>
        <fullName evidence="6">TetR/AcrR family transcriptional regulator</fullName>
    </submittedName>
</protein>
<evidence type="ECO:0000256" key="4">
    <source>
        <dbReference type="PROSITE-ProRule" id="PRU00335"/>
    </source>
</evidence>
<organism evidence="6 7">
    <name type="scientific">Lentisphaera profundi</name>
    <dbReference type="NCBI Taxonomy" id="1658616"/>
    <lineage>
        <taxon>Bacteria</taxon>
        <taxon>Pseudomonadati</taxon>
        <taxon>Lentisphaerota</taxon>
        <taxon>Lentisphaeria</taxon>
        <taxon>Lentisphaerales</taxon>
        <taxon>Lentisphaeraceae</taxon>
        <taxon>Lentisphaera</taxon>
    </lineage>
</organism>
<dbReference type="Gene3D" id="1.10.357.10">
    <property type="entry name" value="Tetracycline Repressor, domain 2"/>
    <property type="match status" value="1"/>
</dbReference>